<dbReference type="InterPro" id="IPR016117">
    <property type="entry name" value="ArgJ-like_dom_sf"/>
</dbReference>
<gene>
    <name evidence="3" type="ORF">GN331_05385</name>
</gene>
<dbReference type="InterPro" id="IPR005321">
    <property type="entry name" value="Peptidase_S58_DmpA"/>
</dbReference>
<dbReference type="Proteomes" id="UP000479692">
    <property type="component" value="Unassembled WGS sequence"/>
</dbReference>
<comment type="caution">
    <text evidence="3">The sequence shown here is derived from an EMBL/GenBank/DDBJ whole genome shotgun (WGS) entry which is preliminary data.</text>
</comment>
<keyword evidence="2" id="KW-0732">Signal</keyword>
<dbReference type="RefSeq" id="WP_156640821.1">
    <property type="nucleotide sequence ID" value="NZ_WOXT01000001.1"/>
</dbReference>
<keyword evidence="4" id="KW-1185">Reference proteome</keyword>
<dbReference type="PANTHER" id="PTHR36512:SF3">
    <property type="entry name" value="BLR5678 PROTEIN"/>
    <property type="match status" value="1"/>
</dbReference>
<dbReference type="EMBL" id="WOXT01000001">
    <property type="protein sequence ID" value="MUV13638.1"/>
    <property type="molecule type" value="Genomic_DNA"/>
</dbReference>
<comment type="similarity">
    <text evidence="1">Belongs to the peptidase S58 family.</text>
</comment>
<evidence type="ECO:0000313" key="4">
    <source>
        <dbReference type="Proteomes" id="UP000479692"/>
    </source>
</evidence>
<name>A0A7C9HUG4_9GAMM</name>
<feature type="signal peptide" evidence="2">
    <location>
        <begin position="1"/>
        <end position="19"/>
    </location>
</feature>
<sequence length="398" mass="41761">MRSIVVLALALSASLSAFAAEPRARDLGVPFEGTPGAGNAITDVAGVTVGQVTLIDDLPDGHKVRTGVTAILPRGRTSFDTWVFGGWFALNGNGEMTGTTWISESGQLEGPVMLTNTHSVGVVRDAVIAERIKAGGADASGYWWSLPVVAETWDGHLNDINGFHVKPEHVAQALRDAKDGPVAEGNVGGGTGMICHEFKCGIGTASRRVTPEGQADASRAYTVGVLVQANYGVRDTLRIAGVPVGQHLRNDRVYTDPALALEGRAVPGGDTGSIIIVIATDAPLLPHQLDRIAKRASMGLARMGSYAGNGSGDIFVAFSTANAAAAAGKEMNDAQFIGNDHLDGLFEATVQATEEAIVNAMVAARDMRGEGGRYANAIDHDALVRLLKQYGRYHPEKK</sequence>
<dbReference type="SUPFAM" id="SSF56266">
    <property type="entry name" value="DmpA/ArgJ-like"/>
    <property type="match status" value="1"/>
</dbReference>
<accession>A0A7C9HUG4</accession>
<dbReference type="PANTHER" id="PTHR36512">
    <property type="entry name" value="D-AMINOPEPTIDASE"/>
    <property type="match status" value="1"/>
</dbReference>
<reference evidence="3 4" key="1">
    <citation type="submission" date="2019-12" db="EMBL/GenBank/DDBJ databases">
        <authorList>
            <person name="Xu J."/>
        </authorList>
    </citation>
    <scope>NUCLEOTIDE SEQUENCE [LARGE SCALE GENOMIC DNA]</scope>
    <source>
        <strain evidence="3 4">HX-5-24</strain>
    </source>
</reference>
<dbReference type="GO" id="GO:0004177">
    <property type="term" value="F:aminopeptidase activity"/>
    <property type="evidence" value="ECO:0007669"/>
    <property type="project" value="TreeGrafter"/>
</dbReference>
<evidence type="ECO:0000313" key="3">
    <source>
        <dbReference type="EMBL" id="MUV13638.1"/>
    </source>
</evidence>
<protein>
    <submittedName>
        <fullName evidence="3">S58 family peptidase</fullName>
    </submittedName>
</protein>
<feature type="chain" id="PRO_5028904471" evidence="2">
    <location>
        <begin position="20"/>
        <end position="398"/>
    </location>
</feature>
<dbReference type="AlphaFoldDB" id="A0A7C9HUG4"/>
<dbReference type="CDD" id="cd02253">
    <property type="entry name" value="DmpA"/>
    <property type="match status" value="1"/>
</dbReference>
<dbReference type="Gene3D" id="3.60.70.12">
    <property type="entry name" value="L-amino peptidase D-ALA esterase/amidase"/>
    <property type="match status" value="1"/>
</dbReference>
<evidence type="ECO:0000256" key="1">
    <source>
        <dbReference type="ARBA" id="ARBA00007068"/>
    </source>
</evidence>
<proteinExistence type="inferred from homology"/>
<organism evidence="3 4">
    <name type="scientific">Noviluteimonas gilva</name>
    <dbReference type="NCBI Taxonomy" id="2682097"/>
    <lineage>
        <taxon>Bacteria</taxon>
        <taxon>Pseudomonadati</taxon>
        <taxon>Pseudomonadota</taxon>
        <taxon>Gammaproteobacteria</taxon>
        <taxon>Lysobacterales</taxon>
        <taxon>Lysobacteraceae</taxon>
        <taxon>Noviluteimonas</taxon>
    </lineage>
</organism>
<evidence type="ECO:0000256" key="2">
    <source>
        <dbReference type="SAM" id="SignalP"/>
    </source>
</evidence>
<dbReference type="Pfam" id="PF03576">
    <property type="entry name" value="Peptidase_S58"/>
    <property type="match status" value="1"/>
</dbReference>